<dbReference type="Gene3D" id="3.40.50.300">
    <property type="entry name" value="P-loop containing nucleotide triphosphate hydrolases"/>
    <property type="match status" value="1"/>
</dbReference>
<gene>
    <name evidence="3" type="ORF">RF679_08650</name>
</gene>
<dbReference type="Proteomes" id="UP001181355">
    <property type="component" value="Chromosome"/>
</dbReference>
<evidence type="ECO:0000256" key="2">
    <source>
        <dbReference type="ARBA" id="ARBA00022840"/>
    </source>
</evidence>
<protein>
    <recommendedName>
        <fullName evidence="5">Antiactivator of flagellar biosynthesis FleN protein</fullName>
    </recommendedName>
</protein>
<evidence type="ECO:0000313" key="4">
    <source>
        <dbReference type="Proteomes" id="UP001181355"/>
    </source>
</evidence>
<dbReference type="EMBL" id="CP133720">
    <property type="protein sequence ID" value="WMW82329.1"/>
    <property type="molecule type" value="Genomic_DNA"/>
</dbReference>
<keyword evidence="2" id="KW-0067">ATP-binding</keyword>
<sequence>MLNFDQAEGLRRMLETPQKSVFSFLSALPENERSGTVINLSAALAARGQRTLIVDAKVSAYSVSAWLNLRSDQTLLDVACERRTMEFAVKELSSGLFATKISDPRHDGFDRHDYAYRSLAKVFDIAASRADVVLVDCDLEHQDRHAIAAFEDSKILIQLSPEPASIKAAYAIMKRLQQDTGLRVFNILVSNASPAQGELIFANLANTAQRYLSVRLDLLGCIPEDHQVKLAINSGRSVVEAFPLSKASHAFARITDKLLFSAGDRLRYNSASLASAHYEY</sequence>
<proteinExistence type="predicted"/>
<dbReference type="PANTHER" id="PTHR43384:SF6">
    <property type="entry name" value="SEPTUM SITE-DETERMINING PROTEIN MIND HOMOLOG, CHLOROPLASTIC"/>
    <property type="match status" value="1"/>
</dbReference>
<evidence type="ECO:0008006" key="5">
    <source>
        <dbReference type="Google" id="ProtNLM"/>
    </source>
</evidence>
<reference evidence="3" key="1">
    <citation type="submission" date="2023-09" db="EMBL/GenBank/DDBJ databases">
        <title>Undibacterium sp. 20NA77.5 isolated from freshwater.</title>
        <authorList>
            <person name="Le V."/>
            <person name="Ko S.-R."/>
            <person name="Ahn C.-Y."/>
            <person name="Oh H.-M."/>
        </authorList>
    </citation>
    <scope>NUCLEOTIDE SEQUENCE</scope>
    <source>
        <strain evidence="3">20NA77.5</strain>
    </source>
</reference>
<dbReference type="InterPro" id="IPR050625">
    <property type="entry name" value="ParA/MinD_ATPase"/>
</dbReference>
<evidence type="ECO:0000256" key="1">
    <source>
        <dbReference type="ARBA" id="ARBA00022741"/>
    </source>
</evidence>
<dbReference type="SUPFAM" id="SSF52540">
    <property type="entry name" value="P-loop containing nucleoside triphosphate hydrolases"/>
    <property type="match status" value="1"/>
</dbReference>
<accession>A0ABY9RNN2</accession>
<organism evidence="3 4">
    <name type="scientific">Undibacterium cyanobacteriorum</name>
    <dbReference type="NCBI Taxonomy" id="3073561"/>
    <lineage>
        <taxon>Bacteria</taxon>
        <taxon>Pseudomonadati</taxon>
        <taxon>Pseudomonadota</taxon>
        <taxon>Betaproteobacteria</taxon>
        <taxon>Burkholderiales</taxon>
        <taxon>Oxalobacteraceae</taxon>
        <taxon>Undibacterium</taxon>
    </lineage>
</organism>
<keyword evidence="1" id="KW-0547">Nucleotide-binding</keyword>
<dbReference type="PANTHER" id="PTHR43384">
    <property type="entry name" value="SEPTUM SITE-DETERMINING PROTEIN MIND HOMOLOG, CHLOROPLASTIC-RELATED"/>
    <property type="match status" value="1"/>
</dbReference>
<dbReference type="RefSeq" id="WP_309483801.1">
    <property type="nucleotide sequence ID" value="NZ_CP133720.1"/>
</dbReference>
<evidence type="ECO:0000313" key="3">
    <source>
        <dbReference type="EMBL" id="WMW82329.1"/>
    </source>
</evidence>
<name>A0ABY9RNN2_9BURK</name>
<keyword evidence="4" id="KW-1185">Reference proteome</keyword>
<dbReference type="InterPro" id="IPR027417">
    <property type="entry name" value="P-loop_NTPase"/>
</dbReference>